<feature type="domain" description="Bacterial Ig-like" evidence="2">
    <location>
        <begin position="847"/>
        <end position="925"/>
    </location>
</feature>
<feature type="domain" description="Bacterial Ig" evidence="1">
    <location>
        <begin position="748"/>
        <end position="814"/>
    </location>
</feature>
<name>A0A934JZ79_9GAMM</name>
<dbReference type="Pfam" id="PF17936">
    <property type="entry name" value="Big_6"/>
    <property type="match status" value="4"/>
</dbReference>
<proteinExistence type="predicted"/>
<dbReference type="NCBIfam" id="NF033510">
    <property type="entry name" value="Ca_tandemer"/>
    <property type="match status" value="7"/>
</dbReference>
<dbReference type="Gene3D" id="3.30.420.430">
    <property type="match status" value="8"/>
</dbReference>
<feature type="domain" description="Bacterial Ig" evidence="1">
    <location>
        <begin position="951"/>
        <end position="1020"/>
    </location>
</feature>
<evidence type="ECO:0000259" key="1">
    <source>
        <dbReference type="Pfam" id="PF17936"/>
    </source>
</evidence>
<feature type="domain" description="Bacterial Ig" evidence="1">
    <location>
        <begin position="443"/>
        <end position="509"/>
    </location>
</feature>
<protein>
    <submittedName>
        <fullName evidence="3">Uncharacterized protein</fullName>
    </submittedName>
</protein>
<feature type="domain" description="Bacterial Ig-like" evidence="2">
    <location>
        <begin position="624"/>
        <end position="719"/>
    </location>
</feature>
<keyword evidence="4" id="KW-1185">Reference proteome</keyword>
<dbReference type="InterPro" id="IPR044016">
    <property type="entry name" value="Big_13"/>
</dbReference>
<gene>
    <name evidence="3" type="ORF">I8J31_19310</name>
</gene>
<reference evidence="3" key="1">
    <citation type="submission" date="2020-12" db="EMBL/GenBank/DDBJ databases">
        <title>Marinomonas arctica sp. nov., a psychrotolerant bacterium isolated from the Arctic.</title>
        <authorList>
            <person name="Zhang Y."/>
        </authorList>
    </citation>
    <scope>NUCLEOTIDE SEQUENCE</scope>
    <source>
        <strain evidence="3">C1424</strain>
    </source>
</reference>
<dbReference type="Proteomes" id="UP000628710">
    <property type="component" value="Unassembled WGS sequence"/>
</dbReference>
<feature type="domain" description="Bacterial Ig" evidence="1">
    <location>
        <begin position="541"/>
        <end position="609"/>
    </location>
</feature>
<evidence type="ECO:0000313" key="4">
    <source>
        <dbReference type="Proteomes" id="UP000628710"/>
    </source>
</evidence>
<feature type="domain" description="Bacterial Ig-like" evidence="2">
    <location>
        <begin position="319"/>
        <end position="414"/>
    </location>
</feature>
<evidence type="ECO:0000259" key="2">
    <source>
        <dbReference type="Pfam" id="PF19077"/>
    </source>
</evidence>
<dbReference type="Pfam" id="PF19077">
    <property type="entry name" value="Big_13"/>
    <property type="match status" value="4"/>
</dbReference>
<comment type="caution">
    <text evidence="3">The sequence shown here is derived from an EMBL/GenBank/DDBJ whole genome shotgun (WGS) entry which is preliminary data.</text>
</comment>
<organism evidence="3 4">
    <name type="scientific">Marinomonas transparens</name>
    <dbReference type="NCBI Taxonomy" id="2795388"/>
    <lineage>
        <taxon>Bacteria</taxon>
        <taxon>Pseudomonadati</taxon>
        <taxon>Pseudomonadota</taxon>
        <taxon>Gammaproteobacteria</taxon>
        <taxon>Oceanospirillales</taxon>
        <taxon>Oceanospirillaceae</taxon>
        <taxon>Marinomonas</taxon>
    </lineage>
</organism>
<evidence type="ECO:0000313" key="3">
    <source>
        <dbReference type="EMBL" id="MBJ7539824.1"/>
    </source>
</evidence>
<feature type="domain" description="Bacterial Ig-like" evidence="2">
    <location>
        <begin position="219"/>
        <end position="313"/>
    </location>
</feature>
<dbReference type="RefSeq" id="WP_199470219.1">
    <property type="nucleotide sequence ID" value="NZ_JAEMNX010000033.1"/>
</dbReference>
<accession>A0A934JZ79</accession>
<dbReference type="EMBL" id="JAEMNX010000033">
    <property type="protein sequence ID" value="MBJ7539824.1"/>
    <property type="molecule type" value="Genomic_DNA"/>
</dbReference>
<sequence>MADNVVHRDDESGYINGQQEETTVIGHTVSLVIDEDAAFEQAKEAFYSAFYEGKTAEQALQDASDRLDELTVSDELKVVLLNLLAEVDYNSLQQLNAVAPLNIVTDCGPSDFFIEEFESSERPIFTKTALCILVRDFNKGEVAKKTDQFDFSTVISLSEEEGGQGLIYEQSDAFLSADLMDRTEQTLLSDTFSMMGDIDQLITDSLDTMAETQNVTVMTPNFTVTNDAGQALVSGDRTNAISLVISGSSEAGSTVKIYNGLTELGDATVEPNGAWSYTATIINGIDYHFNAKATDVAGNESAATSNFSVTADTIAPDVSIDTVTDDMGSVTGTLASGDITDDTNLVLSGTVEAGSKVKIYNGSTELGDANVASNGTWSYTAVITHDMRYQFNAKATDAAGNESVATENFGVTVDAVAPDVAIAAVTDDVGSIQGALTSGSSTDDTNLLLSGTAEAGSTVKIYNGITVMGDATVESNGNWTYSATLVNGNDYQLNAKATDAVGNESAATSNFSVTADTTILAPEFTVMDDVGSVTGLLSSEVSTDDTSLLLSGKTEAGATVKIYEAGNAVGDATVDSSGNWTYNATLVNGNDYQFSAKATDAVGNESDATLDFNVTADTTAPDVSIDTVTDDMGSVTGTLTSGDITDDTNLVLSGTVEAGSRVKVYNGETEVGNATVDSNGNWTYSATLVNGNNYQFNAKATDAAGNESAATSNFSVTADMSAPDVAMTSVTDDVGSIQGALTSGSSTDDTTLLLSGTAEAGSTVKIYNGITVMGDATVESNGNWTYSATLVNGNDYQLNAKATDAVGNESAATSYFSVTADTVAPMVYFSKAIDDVGKIKKQLVTGDVTDDTSLALSGATDDPSSTVTVYDGTTKLGEATVMSNGLWSYTAEISDGVSYQFNVKATDAAGNEGVATATFNITGDTKGPEVTLGLTDDVGNVQGSLTSGDTTDDTRTQLSGKVEAGSKVEIYNDGVLTAYGLVTGDDWSSTVSLENGTTYNFTVIATDAAGNESELPDFTVTSDTVAPVAATSNPLVWDMSKGVSNTVLDAGDTVTITFSEVVKVADLQLSDFTLTDSHSWGTGATLSTVDDDSDGYSNIYTITLGSGSTATEEDKVTIAAGEVNDKAGNTNQEIGLQVDTSIVVFDLVAGTSSSHSARTFDANVSYTIYIKVDSNSEKLNFSSGSKWLSGENLGADDKIVLVGDDAEGVHGGNKEQEITQLLTHASYLAWADSRGLIARGSAKIYVNGSFFRAYGAPTGAKGAVGVTNGRTSRVDLWDGMANAGNSGQNPGKGQVFSTAYADQLPTSIAATQPMF</sequence>
<dbReference type="InterPro" id="IPR041498">
    <property type="entry name" value="Big_6"/>
</dbReference>